<evidence type="ECO:0000259" key="6">
    <source>
        <dbReference type="Pfam" id="PF00441"/>
    </source>
</evidence>
<dbReference type="PROSITE" id="PS00072">
    <property type="entry name" value="ACYL_COA_DH_1"/>
    <property type="match status" value="1"/>
</dbReference>
<feature type="domain" description="Acyl-CoA oxidase/dehydrogenase middle" evidence="7">
    <location>
        <begin position="120"/>
        <end position="216"/>
    </location>
</feature>
<gene>
    <name evidence="9" type="ORF">AB3X52_01765</name>
</gene>
<evidence type="ECO:0000313" key="9">
    <source>
        <dbReference type="EMBL" id="MEX0426329.1"/>
    </source>
</evidence>
<dbReference type="Gene3D" id="2.40.110.10">
    <property type="entry name" value="Butyryl-CoA Dehydrogenase, subunit A, domain 2"/>
    <property type="match status" value="1"/>
</dbReference>
<keyword evidence="4 5" id="KW-0274">FAD</keyword>
<feature type="domain" description="Acyl-CoA dehydrogenase/oxidase C-terminal" evidence="6">
    <location>
        <begin position="231"/>
        <end position="378"/>
    </location>
</feature>
<dbReference type="InterPro" id="IPR036250">
    <property type="entry name" value="AcylCo_DH-like_C"/>
</dbReference>
<comment type="similarity">
    <text evidence="2 5">Belongs to the acyl-CoA dehydrogenase family.</text>
</comment>
<protein>
    <submittedName>
        <fullName evidence="9">Acyl-CoA dehydrogenase family protein</fullName>
        <ecNumber evidence="9">1.-.-.-</ecNumber>
    </submittedName>
</protein>
<dbReference type="Gene3D" id="1.20.140.10">
    <property type="entry name" value="Butyryl-CoA Dehydrogenase, subunit A, domain 3"/>
    <property type="match status" value="1"/>
</dbReference>
<dbReference type="PIRSF" id="PIRSF016578">
    <property type="entry name" value="HsaA"/>
    <property type="match status" value="1"/>
</dbReference>
<evidence type="ECO:0000256" key="3">
    <source>
        <dbReference type="ARBA" id="ARBA00022630"/>
    </source>
</evidence>
<name>A0ABV3SXA9_9ACTN</name>
<dbReference type="SUPFAM" id="SSF56645">
    <property type="entry name" value="Acyl-CoA dehydrogenase NM domain-like"/>
    <property type="match status" value="1"/>
</dbReference>
<accession>A0ABV3SXA9</accession>
<evidence type="ECO:0000256" key="5">
    <source>
        <dbReference type="RuleBase" id="RU362125"/>
    </source>
</evidence>
<dbReference type="Gene3D" id="1.10.540.10">
    <property type="entry name" value="Acyl-CoA dehydrogenase/oxidase, N-terminal domain"/>
    <property type="match status" value="1"/>
</dbReference>
<organism evidence="9 10">
    <name type="scientific">Nocardioides eburneus</name>
    <dbReference type="NCBI Taxonomy" id="3231482"/>
    <lineage>
        <taxon>Bacteria</taxon>
        <taxon>Bacillati</taxon>
        <taxon>Actinomycetota</taxon>
        <taxon>Actinomycetes</taxon>
        <taxon>Propionibacteriales</taxon>
        <taxon>Nocardioidaceae</taxon>
        <taxon>Nocardioides</taxon>
    </lineage>
</organism>
<evidence type="ECO:0000256" key="2">
    <source>
        <dbReference type="ARBA" id="ARBA00009347"/>
    </source>
</evidence>
<evidence type="ECO:0000313" key="10">
    <source>
        <dbReference type="Proteomes" id="UP001556631"/>
    </source>
</evidence>
<comment type="caution">
    <text evidence="9">The sequence shown here is derived from an EMBL/GenBank/DDBJ whole genome shotgun (WGS) entry which is preliminary data.</text>
</comment>
<comment type="cofactor">
    <cofactor evidence="1 5">
        <name>FAD</name>
        <dbReference type="ChEBI" id="CHEBI:57692"/>
    </cofactor>
</comment>
<dbReference type="InterPro" id="IPR006091">
    <property type="entry name" value="Acyl-CoA_Oxase/DH_mid-dom"/>
</dbReference>
<dbReference type="Pfam" id="PF00441">
    <property type="entry name" value="Acyl-CoA_dh_1"/>
    <property type="match status" value="1"/>
</dbReference>
<keyword evidence="10" id="KW-1185">Reference proteome</keyword>
<reference evidence="9 10" key="1">
    <citation type="submission" date="2024-07" db="EMBL/GenBank/DDBJ databases">
        <authorList>
            <person name="Lee S."/>
            <person name="Kang M."/>
        </authorList>
    </citation>
    <scope>NUCLEOTIDE SEQUENCE [LARGE SCALE GENOMIC DNA]</scope>
    <source>
        <strain evidence="9 10">DS6</strain>
    </source>
</reference>
<sequence>MSLTPDEEEMVALVREFVDERVKPHVREFEETDTYPEAFIEEMKKLGFFGLLAPAEHGGVDVSTAAFARVTEELARGWMSLAGAIGGHSVITYLVKTFGTPEQQAAYLPRMATGEVRATMALTEPSGGSDLQSMRTQATYDADTDEWVINGSKTWISNAAHSGLIGLLCRTDREASPAHAGMSVILVEPGAGLEVSPKIPKLGYKGVEACTLSFDAMRVPASAVLGGVPNVGWGQMMRGLEVGRVQVAARALGVGQAALEAAVAYAQQRESFGKPIWKHQSVGNLIADMATKMRAARLLTIDAAQRLDSGTRADLEAGMAKLFASETAMQVALDAMRVHGGYGFSREFDVERYFRDAPLMILGEGTNEIQRNVIAAQVIARDAAGHNF</sequence>
<evidence type="ECO:0000256" key="1">
    <source>
        <dbReference type="ARBA" id="ARBA00001974"/>
    </source>
</evidence>
<keyword evidence="3 5" id="KW-0285">Flavoprotein</keyword>
<dbReference type="RefSeq" id="WP_367990979.1">
    <property type="nucleotide sequence ID" value="NZ_JBFPJR010000002.1"/>
</dbReference>
<dbReference type="EC" id="1.-.-.-" evidence="9"/>
<dbReference type="InterPro" id="IPR009100">
    <property type="entry name" value="AcylCoA_DH/oxidase_NM_dom_sf"/>
</dbReference>
<dbReference type="SUPFAM" id="SSF47203">
    <property type="entry name" value="Acyl-CoA dehydrogenase C-terminal domain-like"/>
    <property type="match status" value="1"/>
</dbReference>
<dbReference type="Pfam" id="PF02771">
    <property type="entry name" value="Acyl-CoA_dh_N"/>
    <property type="match status" value="1"/>
</dbReference>
<dbReference type="Proteomes" id="UP001556631">
    <property type="component" value="Unassembled WGS sequence"/>
</dbReference>
<evidence type="ECO:0000259" key="7">
    <source>
        <dbReference type="Pfam" id="PF02770"/>
    </source>
</evidence>
<proteinExistence type="inferred from homology"/>
<keyword evidence="5 9" id="KW-0560">Oxidoreductase</keyword>
<dbReference type="PANTHER" id="PTHR43884">
    <property type="entry name" value="ACYL-COA DEHYDROGENASE"/>
    <property type="match status" value="1"/>
</dbReference>
<dbReference type="Pfam" id="PF02770">
    <property type="entry name" value="Acyl-CoA_dh_M"/>
    <property type="match status" value="1"/>
</dbReference>
<dbReference type="InterPro" id="IPR006089">
    <property type="entry name" value="Acyl-CoA_DH_CS"/>
</dbReference>
<dbReference type="GO" id="GO:0016491">
    <property type="term" value="F:oxidoreductase activity"/>
    <property type="evidence" value="ECO:0007669"/>
    <property type="project" value="UniProtKB-KW"/>
</dbReference>
<evidence type="ECO:0000256" key="4">
    <source>
        <dbReference type="ARBA" id="ARBA00022827"/>
    </source>
</evidence>
<dbReference type="InterPro" id="IPR046373">
    <property type="entry name" value="Acyl-CoA_Oxase/DH_mid-dom_sf"/>
</dbReference>
<evidence type="ECO:0000259" key="8">
    <source>
        <dbReference type="Pfam" id="PF02771"/>
    </source>
</evidence>
<dbReference type="EMBL" id="JBFPJR010000002">
    <property type="protein sequence ID" value="MEX0426329.1"/>
    <property type="molecule type" value="Genomic_DNA"/>
</dbReference>
<dbReference type="PANTHER" id="PTHR43884:SF12">
    <property type="entry name" value="ISOVALERYL-COA DEHYDROGENASE, MITOCHONDRIAL-RELATED"/>
    <property type="match status" value="1"/>
</dbReference>
<feature type="domain" description="Acyl-CoA dehydrogenase/oxidase N-terminal" evidence="8">
    <location>
        <begin position="4"/>
        <end position="115"/>
    </location>
</feature>
<dbReference type="InterPro" id="IPR009075">
    <property type="entry name" value="AcylCo_DH/oxidase_C"/>
</dbReference>
<dbReference type="InterPro" id="IPR013786">
    <property type="entry name" value="AcylCoA_DH/ox_N"/>
</dbReference>
<dbReference type="InterPro" id="IPR037069">
    <property type="entry name" value="AcylCoA_DH/ox_N_sf"/>
</dbReference>